<dbReference type="Gene3D" id="2.60.40.2620">
    <property type="entry name" value="Fimbrillin-like"/>
    <property type="match status" value="1"/>
</dbReference>
<gene>
    <name evidence="1" type="ORF">B5F97_05615</name>
</gene>
<dbReference type="AlphaFoldDB" id="A0A1Y3Z1Y1"/>
<evidence type="ECO:0000313" key="1">
    <source>
        <dbReference type="EMBL" id="OUO01708.1"/>
    </source>
</evidence>
<dbReference type="PROSITE" id="PS51257">
    <property type="entry name" value="PROKAR_LIPOPROTEIN"/>
    <property type="match status" value="1"/>
</dbReference>
<comment type="caution">
    <text evidence="1">The sequence shown here is derived from an EMBL/GenBank/DDBJ whole genome shotgun (WGS) entry which is preliminary data.</text>
</comment>
<evidence type="ECO:0000313" key="2">
    <source>
        <dbReference type="Proteomes" id="UP000195386"/>
    </source>
</evidence>
<accession>A0A1Y3Z1Y1</accession>
<dbReference type="Pfam" id="PF13149">
    <property type="entry name" value="Mfa_like_1"/>
    <property type="match status" value="1"/>
</dbReference>
<reference evidence="2" key="1">
    <citation type="submission" date="2017-04" db="EMBL/GenBank/DDBJ databases">
        <title>Function of individual gut microbiota members based on whole genome sequencing of pure cultures obtained from chicken caecum.</title>
        <authorList>
            <person name="Medvecky M."/>
            <person name="Cejkova D."/>
            <person name="Polansky O."/>
            <person name="Karasova D."/>
            <person name="Kubasova T."/>
            <person name="Cizek A."/>
            <person name="Rychlik I."/>
        </authorList>
    </citation>
    <scope>NUCLEOTIDE SEQUENCE [LARGE SCALE GENOMIC DNA]</scope>
    <source>
        <strain evidence="2">An43</strain>
    </source>
</reference>
<dbReference type="InterPro" id="IPR042278">
    <property type="entry name" value="Mfa-like_1_N"/>
</dbReference>
<protein>
    <recommendedName>
        <fullName evidence="3">Fimbrillin family protein</fullName>
    </recommendedName>
</protein>
<dbReference type="RefSeq" id="WP_087425691.1">
    <property type="nucleotide sequence ID" value="NZ_CATZGC010000003.1"/>
</dbReference>
<sequence>MKQYNFLSTLLGLTLLWAGTGCSQEEEMSMISAVHSDFVITVAQEGMSGVYSRAVTDETYTTNFEEGDEIGLFAVKDGRIKDDFNNVKVSLNDGNWKIADKNLLYEEDKESGTVYFAYYPYNSELSITSVESPDFFKGLVSGWTIPADQSTEENFEAADLMTTLEGVSASQNEKGQYTIPLKLAHRMAMAVIELPSIHYNFKNEDVDLNTVPYITKAAGIKFYKGVIDDNNEIKPFLVDDDSYRLIIKPDEEPNVVGVANSQQYKLQTVVAAGKYKHFEVGGGRVEKEYLLEIGDYYCSDGSLIKPADLTDTNRKNIIGVVYWVGNAQPSVLYAEEISEEIDVLKADFPNCVHGLVYTVDIANESAKNVVRIFNTTNDLFPTYIEPLGLSKLFFWENGKSLAKSYGHLVGYNNMKALMTINERTKEPGSSDGALFNAAANTDMLDVYTPFINKVCAPSMTTGWYLPSLMEMKILFDNKMVINQSLLNISCPLLWANPFELEEGTYVWWTSTDRGSKAMFHADGSGSEFTVPDGGAEKKKKGYYRFSLVF</sequence>
<dbReference type="InterPro" id="IPR025049">
    <property type="entry name" value="Mfa-like_1"/>
</dbReference>
<evidence type="ECO:0008006" key="3">
    <source>
        <dbReference type="Google" id="ProtNLM"/>
    </source>
</evidence>
<proteinExistence type="predicted"/>
<organism evidence="1 2">
    <name type="scientific">Bacteroides clarus</name>
    <dbReference type="NCBI Taxonomy" id="626929"/>
    <lineage>
        <taxon>Bacteria</taxon>
        <taxon>Pseudomonadati</taxon>
        <taxon>Bacteroidota</taxon>
        <taxon>Bacteroidia</taxon>
        <taxon>Bacteroidales</taxon>
        <taxon>Bacteroidaceae</taxon>
        <taxon>Bacteroides</taxon>
    </lineage>
</organism>
<dbReference type="Proteomes" id="UP000195386">
    <property type="component" value="Unassembled WGS sequence"/>
</dbReference>
<dbReference type="EMBL" id="NFII01000004">
    <property type="protein sequence ID" value="OUO01708.1"/>
    <property type="molecule type" value="Genomic_DNA"/>
</dbReference>
<dbReference type="Gene3D" id="2.60.40.3570">
    <property type="match status" value="1"/>
</dbReference>
<name>A0A1Y3Z1Y1_9BACE</name>
<dbReference type="CDD" id="cd13120">
    <property type="entry name" value="BF2867_like_N"/>
    <property type="match status" value="1"/>
</dbReference>